<sequence>TYFQLVKEMGFIPRQSIGSELGTLNHKAINFLISDWVNQDKSPNIIYYIEVKLFDPVNEFRIDGFLINNKIIQNHITYNFKNWIYKQIDNLSQKKLLVGLIDKIIDKKFYLFDYSNAYFNRFNKVNLKMVASKIIKYRKNNLANLFLVGTKWPYHGLYIIKLPEYINYGIKKVHTANTILISHVLFAKLIGLDGSFLQKFKEIISCNQKDDLNNLFKIIEAYEKKEIRTHQTKDLTKFLKKSSNVQIKINSYLSELFNFYIDFTTLDKWRYSPY</sequence>
<accession>X1I3K6</accession>
<reference evidence="1" key="1">
    <citation type="journal article" date="2014" name="Front. Microbiol.">
        <title>High frequency of phylogenetically diverse reductive dehalogenase-homologous genes in deep subseafloor sedimentary metagenomes.</title>
        <authorList>
            <person name="Kawai M."/>
            <person name="Futagami T."/>
            <person name="Toyoda A."/>
            <person name="Takaki Y."/>
            <person name="Nishi S."/>
            <person name="Hori S."/>
            <person name="Arai W."/>
            <person name="Tsubouchi T."/>
            <person name="Morono Y."/>
            <person name="Uchiyama I."/>
            <person name="Ito T."/>
            <person name="Fujiyama A."/>
            <person name="Inagaki F."/>
            <person name="Takami H."/>
        </authorList>
    </citation>
    <scope>NUCLEOTIDE SEQUENCE</scope>
    <source>
        <strain evidence="1">Expedition CK06-06</strain>
    </source>
</reference>
<evidence type="ECO:0000313" key="1">
    <source>
        <dbReference type="EMBL" id="GAH60674.1"/>
    </source>
</evidence>
<proteinExistence type="predicted"/>
<dbReference type="EMBL" id="BARU01018845">
    <property type="protein sequence ID" value="GAH60674.1"/>
    <property type="molecule type" value="Genomic_DNA"/>
</dbReference>
<feature type="non-terminal residue" evidence="1">
    <location>
        <position position="1"/>
    </location>
</feature>
<comment type="caution">
    <text evidence="1">The sequence shown here is derived from an EMBL/GenBank/DDBJ whole genome shotgun (WGS) entry which is preliminary data.</text>
</comment>
<organism evidence="1">
    <name type="scientific">marine sediment metagenome</name>
    <dbReference type="NCBI Taxonomy" id="412755"/>
    <lineage>
        <taxon>unclassified sequences</taxon>
        <taxon>metagenomes</taxon>
        <taxon>ecological metagenomes</taxon>
    </lineage>
</organism>
<gene>
    <name evidence="1" type="ORF">S03H2_31104</name>
</gene>
<name>X1I3K6_9ZZZZ</name>
<dbReference type="AlphaFoldDB" id="X1I3K6"/>
<protein>
    <submittedName>
        <fullName evidence="1">Uncharacterized protein</fullName>
    </submittedName>
</protein>